<dbReference type="InterPro" id="IPR028976">
    <property type="entry name" value="CheC-like_sf"/>
</dbReference>
<dbReference type="InterPro" id="IPR036429">
    <property type="entry name" value="SpoA-like_sf"/>
</dbReference>
<dbReference type="CDD" id="cd17908">
    <property type="entry name" value="FliM"/>
    <property type="match status" value="1"/>
</dbReference>
<dbReference type="GO" id="GO:0071978">
    <property type="term" value="P:bacterial-type flagellum-dependent swarming motility"/>
    <property type="evidence" value="ECO:0007669"/>
    <property type="project" value="TreeGrafter"/>
</dbReference>
<keyword evidence="9" id="KW-0975">Bacterial flagellum</keyword>
<evidence type="ECO:0000259" key="11">
    <source>
        <dbReference type="Pfam" id="PF01052"/>
    </source>
</evidence>
<name>A0A915TZA0_9BACT</name>
<dbReference type="GO" id="GO:0005886">
    <property type="term" value="C:plasma membrane"/>
    <property type="evidence" value="ECO:0007669"/>
    <property type="project" value="UniProtKB-SubCell"/>
</dbReference>
<dbReference type="Pfam" id="PF01052">
    <property type="entry name" value="FliMN_C"/>
    <property type="match status" value="1"/>
</dbReference>
<dbReference type="KEGG" id="ddu:GF1_09140"/>
<evidence type="ECO:0000256" key="9">
    <source>
        <dbReference type="ARBA" id="ARBA00023143"/>
    </source>
</evidence>
<dbReference type="PRINTS" id="PR00955">
    <property type="entry name" value="FLGMOTORFLIM"/>
</dbReference>
<keyword evidence="7" id="KW-0283">Flagellar rotation</keyword>
<dbReference type="GO" id="GO:0050918">
    <property type="term" value="P:positive chemotaxis"/>
    <property type="evidence" value="ECO:0007669"/>
    <property type="project" value="TreeGrafter"/>
</dbReference>
<dbReference type="GO" id="GO:0003774">
    <property type="term" value="F:cytoskeletal motor activity"/>
    <property type="evidence" value="ECO:0007669"/>
    <property type="project" value="InterPro"/>
</dbReference>
<proteinExistence type="inferred from homology"/>
<dbReference type="Pfam" id="PF02154">
    <property type="entry name" value="FliM"/>
    <property type="match status" value="1"/>
</dbReference>
<evidence type="ECO:0000256" key="5">
    <source>
        <dbReference type="ARBA" id="ARBA00022475"/>
    </source>
</evidence>
<keyword evidence="13" id="KW-1185">Reference proteome</keyword>
<evidence type="ECO:0000256" key="1">
    <source>
        <dbReference type="ARBA" id="ARBA00004117"/>
    </source>
</evidence>
<evidence type="ECO:0000256" key="10">
    <source>
        <dbReference type="ARBA" id="ARBA00025044"/>
    </source>
</evidence>
<comment type="subcellular location">
    <subcellularLocation>
        <location evidence="1">Bacterial flagellum basal body</location>
    </subcellularLocation>
    <subcellularLocation>
        <location evidence="2">Cell membrane</location>
        <topology evidence="2">Peripheral membrane protein</topology>
    </subcellularLocation>
</comment>
<dbReference type="RefSeq" id="WP_267928443.1">
    <property type="nucleotide sequence ID" value="NZ_AP024233.1"/>
</dbReference>
<dbReference type="Proteomes" id="UP001063350">
    <property type="component" value="Chromosome"/>
</dbReference>
<evidence type="ECO:0000313" key="13">
    <source>
        <dbReference type="Proteomes" id="UP001063350"/>
    </source>
</evidence>
<dbReference type="SUPFAM" id="SSF101801">
    <property type="entry name" value="Surface presentation of antigens (SPOA)"/>
    <property type="match status" value="1"/>
</dbReference>
<dbReference type="SUPFAM" id="SSF103039">
    <property type="entry name" value="CheC-like"/>
    <property type="match status" value="1"/>
</dbReference>
<evidence type="ECO:0000256" key="3">
    <source>
        <dbReference type="ARBA" id="ARBA00011049"/>
    </source>
</evidence>
<dbReference type="InterPro" id="IPR001543">
    <property type="entry name" value="FliN-like_C"/>
</dbReference>
<keyword evidence="8" id="KW-0472">Membrane</keyword>
<dbReference type="InterPro" id="IPR001689">
    <property type="entry name" value="Flag_FliM"/>
</dbReference>
<accession>A0A915TZA0</accession>
<gene>
    <name evidence="12" type="primary">fliM</name>
    <name evidence="12" type="ORF">GF1_09140</name>
</gene>
<evidence type="ECO:0000256" key="7">
    <source>
        <dbReference type="ARBA" id="ARBA00022779"/>
    </source>
</evidence>
<dbReference type="Gene3D" id="2.30.330.10">
    <property type="entry name" value="SpoA-like"/>
    <property type="match status" value="1"/>
</dbReference>
<protein>
    <recommendedName>
        <fullName evidence="4">Flagellar motor switch protein FliM</fullName>
    </recommendedName>
</protein>
<dbReference type="PANTHER" id="PTHR30034:SF6">
    <property type="entry name" value="YOP PROTEINS TRANSLOCATION PROTEIN Q"/>
    <property type="match status" value="1"/>
</dbReference>
<dbReference type="PANTHER" id="PTHR30034">
    <property type="entry name" value="FLAGELLAR MOTOR SWITCH PROTEIN FLIM"/>
    <property type="match status" value="1"/>
</dbReference>
<keyword evidence="12" id="KW-0969">Cilium</keyword>
<comment type="function">
    <text evidence="10">FliM is one of three proteins (FliG, FliN, FliM) that forms the rotor-mounted switch complex (C ring), located at the base of the basal body. This complex interacts with the CheY and CheZ chemotaxis proteins, in addition to contacting components of the motor that determine the direction of flagellar rotation.</text>
</comment>
<dbReference type="GO" id="GO:0009425">
    <property type="term" value="C:bacterial-type flagellum basal body"/>
    <property type="evidence" value="ECO:0007669"/>
    <property type="project" value="UniProtKB-SubCell"/>
</dbReference>
<dbReference type="PIRSF" id="PIRSF002888">
    <property type="entry name" value="FliM"/>
    <property type="match status" value="1"/>
</dbReference>
<evidence type="ECO:0000256" key="6">
    <source>
        <dbReference type="ARBA" id="ARBA00022500"/>
    </source>
</evidence>
<sequence>MEPILSKEEIADLLAAVREGRISPDSIDGEGRYTPVPKPARELDLLQIYVRDEKDELRIPNLDILLDVFAKNFSIALTNQLQRTFTINRLEITSSTFQDSLLELKDQGAIGIYSIDPLKYGCLFHFDTMLSFTLLEIMLGSSSSVDSIALNRNLTTIEINVLKSIMASIGSDLQRAFRQVVVIEPQIIKVENNFRLVNIVDSETEVLVTRFQLKVGKQKGEMRLIIPYLTLEPIREKIKEIVTVTHSVSTWANVFEDEVKEMSSTVIARSGRLNMTIRQILQLQEGDIIDLGYDPDIPLTILVEDKAKFFAIPGERNGKKAFHITGLYSNRLGEFHGNN</sequence>
<dbReference type="AlphaFoldDB" id="A0A915TZA0"/>
<evidence type="ECO:0000256" key="4">
    <source>
        <dbReference type="ARBA" id="ARBA00021898"/>
    </source>
</evidence>
<evidence type="ECO:0000256" key="8">
    <source>
        <dbReference type="ARBA" id="ARBA00023136"/>
    </source>
</evidence>
<keyword evidence="6" id="KW-0145">Chemotaxis</keyword>
<keyword evidence="12" id="KW-0966">Cell projection</keyword>
<keyword evidence="12" id="KW-0282">Flagellum</keyword>
<reference evidence="12" key="1">
    <citation type="submission" date="2020-12" db="EMBL/GenBank/DDBJ databases">
        <title>Desulfobium dissulfuricans gen. nov., sp. nov., a novel mesophilic, sulfate-reducing bacterium isolated from a deep-sea hydrothermal vent.</title>
        <authorList>
            <person name="Hashimoto Y."/>
            <person name="Tame A."/>
            <person name="Sawayama S."/>
            <person name="Miyazaki J."/>
            <person name="Takai K."/>
            <person name="Nakagawa S."/>
        </authorList>
    </citation>
    <scope>NUCLEOTIDE SEQUENCE</scope>
    <source>
        <strain evidence="12">GF1</strain>
    </source>
</reference>
<keyword evidence="5" id="KW-1003">Cell membrane</keyword>
<comment type="similarity">
    <text evidence="3">Belongs to the FliM family.</text>
</comment>
<evidence type="ECO:0000313" key="12">
    <source>
        <dbReference type="EMBL" id="BCO08538.1"/>
    </source>
</evidence>
<evidence type="ECO:0000256" key="2">
    <source>
        <dbReference type="ARBA" id="ARBA00004202"/>
    </source>
</evidence>
<dbReference type="EMBL" id="AP024233">
    <property type="protein sequence ID" value="BCO08538.1"/>
    <property type="molecule type" value="Genomic_DNA"/>
</dbReference>
<organism evidence="12 13">
    <name type="scientific">Desulfolithobacter dissulfuricans</name>
    <dbReference type="NCBI Taxonomy" id="2795293"/>
    <lineage>
        <taxon>Bacteria</taxon>
        <taxon>Pseudomonadati</taxon>
        <taxon>Thermodesulfobacteriota</taxon>
        <taxon>Desulfobulbia</taxon>
        <taxon>Desulfobulbales</taxon>
        <taxon>Desulfobulbaceae</taxon>
        <taxon>Desulfolithobacter</taxon>
    </lineage>
</organism>
<feature type="domain" description="Flagellar motor switch protein FliN-like C-terminal" evidence="11">
    <location>
        <begin position="258"/>
        <end position="327"/>
    </location>
</feature>
<dbReference type="Gene3D" id="3.40.1550.10">
    <property type="entry name" value="CheC-like"/>
    <property type="match status" value="1"/>
</dbReference>